<dbReference type="SUPFAM" id="SSF53474">
    <property type="entry name" value="alpha/beta-Hydrolases"/>
    <property type="match status" value="1"/>
</dbReference>
<dbReference type="RefSeq" id="WP_237049774.1">
    <property type="nucleotide sequence ID" value="NZ_CP011131.1"/>
</dbReference>
<feature type="chain" id="PRO_5046525135" evidence="2">
    <location>
        <begin position="30"/>
        <end position="685"/>
    </location>
</feature>
<keyword evidence="5" id="KW-1185">Reference proteome</keyword>
<dbReference type="Pfam" id="PF00326">
    <property type="entry name" value="Peptidase_S9"/>
    <property type="match status" value="1"/>
</dbReference>
<gene>
    <name evidence="4" type="ORF">MOV92_16900</name>
</gene>
<dbReference type="PANTHER" id="PTHR42776">
    <property type="entry name" value="SERINE PEPTIDASE S9 FAMILY MEMBER"/>
    <property type="match status" value="1"/>
</dbReference>
<evidence type="ECO:0000259" key="3">
    <source>
        <dbReference type="Pfam" id="PF00326"/>
    </source>
</evidence>
<dbReference type="InterPro" id="IPR001375">
    <property type="entry name" value="Peptidase_S9_cat"/>
</dbReference>
<evidence type="ECO:0000256" key="2">
    <source>
        <dbReference type="SAM" id="SignalP"/>
    </source>
</evidence>
<evidence type="ECO:0000313" key="4">
    <source>
        <dbReference type="EMBL" id="UNP28166.1"/>
    </source>
</evidence>
<dbReference type="SUPFAM" id="SSF82171">
    <property type="entry name" value="DPP6 N-terminal domain-like"/>
    <property type="match status" value="1"/>
</dbReference>
<name>A0ABY3X9P0_9GAMM</name>
<dbReference type="PANTHER" id="PTHR42776:SF27">
    <property type="entry name" value="DIPEPTIDYL PEPTIDASE FAMILY MEMBER 6"/>
    <property type="match status" value="1"/>
</dbReference>
<reference evidence="4 5" key="1">
    <citation type="submission" date="2022-03" db="EMBL/GenBank/DDBJ databases">
        <title>Complete genome sequence of Lysobacter capsici VKM B-2533 and Lysobacter gummosus 10.1.1, promising sources of lytic agents.</title>
        <authorList>
            <person name="Tarlachkov S.V."/>
            <person name="Kudryakova I.V."/>
            <person name="Afoshin A.S."/>
            <person name="Leontyevskaya E.A."/>
            <person name="Leontyevskaya N.V."/>
        </authorList>
    </citation>
    <scope>NUCLEOTIDE SEQUENCE [LARGE SCALE GENOMIC DNA]</scope>
    <source>
        <strain evidence="4 5">10.1.1</strain>
    </source>
</reference>
<keyword evidence="2" id="KW-0732">Signal</keyword>
<evidence type="ECO:0000313" key="5">
    <source>
        <dbReference type="Proteomes" id="UP000829194"/>
    </source>
</evidence>
<dbReference type="InterPro" id="IPR029058">
    <property type="entry name" value="AB_hydrolase_fold"/>
</dbReference>
<keyword evidence="1" id="KW-0378">Hydrolase</keyword>
<organism evidence="4 5">
    <name type="scientific">Lysobacter gummosus</name>
    <dbReference type="NCBI Taxonomy" id="262324"/>
    <lineage>
        <taxon>Bacteria</taxon>
        <taxon>Pseudomonadati</taxon>
        <taxon>Pseudomonadota</taxon>
        <taxon>Gammaproteobacteria</taxon>
        <taxon>Lysobacterales</taxon>
        <taxon>Lysobacteraceae</taxon>
        <taxon>Lysobacter</taxon>
    </lineage>
</organism>
<sequence>MGIGFERSLRMWAAALCCTCLAGPAIAQAQTAGAGVAPATVAGGIDVAVYAIRDSFSDIKLSPTGAYYAATVPLEDETMLAVLKRDPASADVRKAKIVGRFRLAKDYHVSGFIWSAPERLLISMAYKRGKRDQPIESGDIYAMNADGSGLEVLMGSRSLKRPDGKTVMPPDRGERGFAAIIDDLPQDPVNVLISLQPYRSEYTRVEKLDTLTGTRTKISSAPIRDAVFLNDNHGNVRFALGYNRDGKRELYHRDAGQGDWQLLRAEDDKKLMDLPIGFSADDRIAYMRSEHENGPDSITSFDPVSKARAEVLRDPVFDPARIIYRNNSRIPVGAFFLGDGKPRTAFFDANSPEARRYRSLEAAFAGQTVLLNSQTDDERWSLVQVASDRNPGDFFLFDNTRSNAEHVVSRRSWFDPAHMAPSRAIVVAARDGLQLHGLLTVSASAGAKPALVVMPHGGPFGEQDVWGFQDDAQMLAAAGYAVLQINYRGSGGYGTAFERAGQRQWGAKMQDDLTDATRWAIAQGLADPQRVCLYGASYGGYAALMGVAKEPALYKCAVGYVGVYDLNMIQRQTNSRRVIREWMGEPAELEAASVVHMADRIKAPVFLAAGGKDERAPIAHSRKMEAALRKAGVPVETLYYETEGHGFYAQEHQREFASRLLSFLSRHLGGRTAQAAAATAATAKD</sequence>
<accession>A0ABY3X9P0</accession>
<protein>
    <submittedName>
        <fullName evidence="4">Prolyl oligopeptidase family serine peptidase</fullName>
    </submittedName>
</protein>
<evidence type="ECO:0000256" key="1">
    <source>
        <dbReference type="ARBA" id="ARBA00022801"/>
    </source>
</evidence>
<dbReference type="EMBL" id="CP093547">
    <property type="protein sequence ID" value="UNP28166.1"/>
    <property type="molecule type" value="Genomic_DNA"/>
</dbReference>
<proteinExistence type="predicted"/>
<feature type="signal peptide" evidence="2">
    <location>
        <begin position="1"/>
        <end position="29"/>
    </location>
</feature>
<feature type="domain" description="Peptidase S9 prolyl oligopeptidase catalytic" evidence="3">
    <location>
        <begin position="466"/>
        <end position="670"/>
    </location>
</feature>
<dbReference type="Proteomes" id="UP000829194">
    <property type="component" value="Chromosome"/>
</dbReference>
<dbReference type="Gene3D" id="3.40.50.1820">
    <property type="entry name" value="alpha/beta hydrolase"/>
    <property type="match status" value="1"/>
</dbReference>